<dbReference type="CDD" id="cd16343">
    <property type="entry name" value="LMWPTP"/>
    <property type="match status" value="1"/>
</dbReference>
<comment type="catalytic activity">
    <reaction evidence="7">
        <text>O-phospho-L-tyrosyl-[protein] + H2O = L-tyrosyl-[protein] + phosphate</text>
        <dbReference type="Rhea" id="RHEA:10684"/>
        <dbReference type="Rhea" id="RHEA-COMP:10136"/>
        <dbReference type="Rhea" id="RHEA-COMP:20101"/>
        <dbReference type="ChEBI" id="CHEBI:15377"/>
        <dbReference type="ChEBI" id="CHEBI:43474"/>
        <dbReference type="ChEBI" id="CHEBI:46858"/>
        <dbReference type="ChEBI" id="CHEBI:61978"/>
        <dbReference type="EC" id="3.1.3.48"/>
    </reaction>
</comment>
<protein>
    <recommendedName>
        <fullName evidence="7">Low molecular weight phosphotyrosine protein phosphatase</fullName>
        <shortName evidence="7">LMW-PTP</shortName>
        <shortName evidence="7">LMW-PTPase</shortName>
        <ecNumber evidence="7">3.1.3.2</ecNumber>
        <ecNumber evidence="7">3.1.3.48</ecNumber>
    </recommendedName>
    <alternativeName>
        <fullName evidence="7">Low molecular weight cytosolic acid phosphatase</fullName>
    </alternativeName>
</protein>
<dbReference type="EC" id="3.1.3.48" evidence="7"/>
<name>A0A195C9P6_9HYME</name>
<feature type="domain" description="Phosphotyrosine protein phosphatase I" evidence="8">
    <location>
        <begin position="10"/>
        <end position="160"/>
    </location>
</feature>
<feature type="active site" evidence="6">
    <location>
        <position position="22"/>
    </location>
</feature>
<dbReference type="FunFam" id="3.40.50.2300:FF:000105">
    <property type="entry name" value="Low molecular weight phosphotyrosine protein"/>
    <property type="match status" value="1"/>
</dbReference>
<dbReference type="PRINTS" id="PR00720">
    <property type="entry name" value="MAMMALPTPASE"/>
</dbReference>
<dbReference type="EMBL" id="KQ978068">
    <property type="protein sequence ID" value="KYM97542.1"/>
    <property type="molecule type" value="Genomic_DNA"/>
</dbReference>
<proteinExistence type="inferred from homology"/>
<dbReference type="EC" id="3.1.3.2" evidence="7"/>
<gene>
    <name evidence="9" type="ORF">ALC62_11836</name>
</gene>
<comment type="similarity">
    <text evidence="2 7">Belongs to the low molecular weight phosphotyrosine protein phosphatase family.</text>
</comment>
<comment type="catalytic activity">
    <reaction evidence="7">
        <text>a phosphate monoester + H2O = an alcohol + phosphate</text>
        <dbReference type="Rhea" id="RHEA:15017"/>
        <dbReference type="ChEBI" id="CHEBI:15377"/>
        <dbReference type="ChEBI" id="CHEBI:30879"/>
        <dbReference type="ChEBI" id="CHEBI:43474"/>
        <dbReference type="ChEBI" id="CHEBI:67140"/>
        <dbReference type="EC" id="3.1.3.2"/>
    </reaction>
</comment>
<evidence type="ECO:0000256" key="2">
    <source>
        <dbReference type="ARBA" id="ARBA00011063"/>
    </source>
</evidence>
<dbReference type="Gene3D" id="3.40.50.2300">
    <property type="match status" value="1"/>
</dbReference>
<keyword evidence="3 7" id="KW-0963">Cytoplasm</keyword>
<dbReference type="AlphaFoldDB" id="A0A195C9P6"/>
<dbReference type="PANTHER" id="PTHR11717:SF7">
    <property type="entry name" value="LOW MOLECULAR WEIGHT PHOSPHOTYROSINE PROTEIN PHOSPHATASE"/>
    <property type="match status" value="1"/>
</dbReference>
<evidence type="ECO:0000256" key="4">
    <source>
        <dbReference type="ARBA" id="ARBA00022801"/>
    </source>
</evidence>
<dbReference type="InterPro" id="IPR023485">
    <property type="entry name" value="Ptyr_pPase"/>
</dbReference>
<dbReference type="GO" id="GO:0005737">
    <property type="term" value="C:cytoplasm"/>
    <property type="evidence" value="ECO:0007669"/>
    <property type="project" value="UniProtKB-SubCell"/>
</dbReference>
<accession>A0A195C9P6</accession>
<dbReference type="InterPro" id="IPR050438">
    <property type="entry name" value="LMW_PTPase"/>
</dbReference>
<dbReference type="SMART" id="SM00226">
    <property type="entry name" value="LMWPc"/>
    <property type="match status" value="1"/>
</dbReference>
<keyword evidence="4 7" id="KW-0378">Hydrolase</keyword>
<dbReference type="KEGG" id="ccoa:108778425"/>
<evidence type="ECO:0000313" key="9">
    <source>
        <dbReference type="EMBL" id="KYM97542.1"/>
    </source>
</evidence>
<dbReference type="OrthoDB" id="3388at2759"/>
<evidence type="ECO:0000256" key="5">
    <source>
        <dbReference type="ARBA" id="ARBA00022912"/>
    </source>
</evidence>
<reference evidence="9 10" key="1">
    <citation type="submission" date="2016-03" db="EMBL/GenBank/DDBJ databases">
        <title>Cyphomyrmex costatus WGS genome.</title>
        <authorList>
            <person name="Nygaard S."/>
            <person name="Hu H."/>
            <person name="Boomsma J."/>
            <person name="Zhang G."/>
        </authorList>
    </citation>
    <scope>NUCLEOTIDE SEQUENCE [LARGE SCALE GENOMIC DNA]</scope>
    <source>
        <strain evidence="9">MS0001</strain>
        <tissue evidence="9">Whole body</tissue>
    </source>
</reference>
<comment type="function">
    <text evidence="7">Acts on tyrosine phosphorylated proteins, low-MW aryl phosphates and natural and synthetic acyl phosphates.</text>
</comment>
<organism evidence="9 10">
    <name type="scientific">Cyphomyrmex costatus</name>
    <dbReference type="NCBI Taxonomy" id="456900"/>
    <lineage>
        <taxon>Eukaryota</taxon>
        <taxon>Metazoa</taxon>
        <taxon>Ecdysozoa</taxon>
        <taxon>Arthropoda</taxon>
        <taxon>Hexapoda</taxon>
        <taxon>Insecta</taxon>
        <taxon>Pterygota</taxon>
        <taxon>Neoptera</taxon>
        <taxon>Endopterygota</taxon>
        <taxon>Hymenoptera</taxon>
        <taxon>Apocrita</taxon>
        <taxon>Aculeata</taxon>
        <taxon>Formicoidea</taxon>
        <taxon>Formicidae</taxon>
        <taxon>Myrmicinae</taxon>
        <taxon>Cyphomyrmex</taxon>
    </lineage>
</organism>
<evidence type="ECO:0000313" key="10">
    <source>
        <dbReference type="Proteomes" id="UP000078542"/>
    </source>
</evidence>
<keyword evidence="5 7" id="KW-0904">Protein phosphatase</keyword>
<evidence type="ECO:0000256" key="3">
    <source>
        <dbReference type="ARBA" id="ARBA00022490"/>
    </source>
</evidence>
<feature type="active site" description="Nucleophile" evidence="6">
    <location>
        <position position="16"/>
    </location>
</feature>
<dbReference type="GO" id="GO:0004726">
    <property type="term" value="F:non-membrane spanning protein tyrosine phosphatase activity"/>
    <property type="evidence" value="ECO:0007669"/>
    <property type="project" value="InterPro"/>
</dbReference>
<dbReference type="PANTHER" id="PTHR11717">
    <property type="entry name" value="LOW MOLECULAR WEIGHT PROTEIN TYROSINE PHOSPHATASE"/>
    <property type="match status" value="1"/>
</dbReference>
<keyword evidence="10" id="KW-1185">Reference proteome</keyword>
<sequence length="163" mass="18636">MSSVETLKKKKVLMICLGNICRSPIAEAVFQNEVNKRGLQDYWKVESAAIIGFHVGKKPDNRALDTLMKNGITDYSHKARQIELSDFYIYDWIFGMDQENIKDLINRRPNLDCRAKVELLGSYNPSETIIIRDPYYDSGSAGFQKAYDQCVTCITAFLDKHSN</sequence>
<dbReference type="STRING" id="456900.A0A195C9P6"/>
<dbReference type="InterPro" id="IPR017867">
    <property type="entry name" value="Tyr_phospatase_low_mol_wt"/>
</dbReference>
<feature type="active site" description="Proton donor" evidence="6">
    <location>
        <position position="133"/>
    </location>
</feature>
<dbReference type="GO" id="GO:0003993">
    <property type="term" value="F:acid phosphatase activity"/>
    <property type="evidence" value="ECO:0007669"/>
    <property type="project" value="UniProtKB-UniRule"/>
</dbReference>
<evidence type="ECO:0000256" key="7">
    <source>
        <dbReference type="RuleBase" id="RU368115"/>
    </source>
</evidence>
<evidence type="ECO:0000259" key="8">
    <source>
        <dbReference type="SMART" id="SM00226"/>
    </source>
</evidence>
<dbReference type="Proteomes" id="UP000078542">
    <property type="component" value="Unassembled WGS sequence"/>
</dbReference>
<evidence type="ECO:0000256" key="1">
    <source>
        <dbReference type="ARBA" id="ARBA00004496"/>
    </source>
</evidence>
<dbReference type="PRINTS" id="PR00719">
    <property type="entry name" value="LMWPTPASE"/>
</dbReference>
<dbReference type="InterPro" id="IPR002115">
    <property type="entry name" value="Tyr_Pase_low_mol_wt_mml"/>
</dbReference>
<dbReference type="InterPro" id="IPR036196">
    <property type="entry name" value="Ptyr_pPase_sf"/>
</dbReference>
<evidence type="ECO:0000256" key="6">
    <source>
        <dbReference type="PIRSR" id="PIRSR617867-1"/>
    </source>
</evidence>
<comment type="subcellular location">
    <subcellularLocation>
        <location evidence="1 7">Cytoplasm</location>
    </subcellularLocation>
</comment>
<dbReference type="Pfam" id="PF01451">
    <property type="entry name" value="LMWPc"/>
    <property type="match status" value="1"/>
</dbReference>
<dbReference type="SUPFAM" id="SSF52788">
    <property type="entry name" value="Phosphotyrosine protein phosphatases I"/>
    <property type="match status" value="1"/>
</dbReference>